<evidence type="ECO:0000256" key="10">
    <source>
        <dbReference type="ARBA" id="ARBA00023180"/>
    </source>
</evidence>
<dbReference type="SUPFAM" id="SSF47986">
    <property type="entry name" value="DEATH domain"/>
    <property type="match status" value="1"/>
</dbReference>
<evidence type="ECO:0000259" key="18">
    <source>
        <dbReference type="PROSITE" id="PS50095"/>
    </source>
</evidence>
<keyword evidence="9 12" id="KW-1015">Disulfide bond</keyword>
<dbReference type="SUPFAM" id="SSF57424">
    <property type="entry name" value="LDL receptor-like module"/>
    <property type="match status" value="1"/>
</dbReference>
<evidence type="ECO:0000256" key="8">
    <source>
        <dbReference type="ARBA" id="ARBA00023136"/>
    </source>
</evidence>
<dbReference type="InterPro" id="IPR020067">
    <property type="entry name" value="Frizzled_dom"/>
</dbReference>
<dbReference type="Pfam" id="PF20519">
    <property type="entry name" value="Polycystin_dom"/>
    <property type="match status" value="1"/>
</dbReference>
<proteinExistence type="inferred from homology"/>
<dbReference type="FunFam" id="2.60.60.20:FF:000008">
    <property type="entry name" value="Polycystic kidney disease 1-like 2, isoform CRA_a"/>
    <property type="match status" value="1"/>
</dbReference>
<feature type="region of interest" description="Disordered" evidence="13">
    <location>
        <begin position="729"/>
        <end position="751"/>
    </location>
</feature>
<evidence type="ECO:0000313" key="22">
    <source>
        <dbReference type="RefSeq" id="XP_019641534.1"/>
    </source>
</evidence>
<dbReference type="GO" id="GO:0005262">
    <property type="term" value="F:calcium channel activity"/>
    <property type="evidence" value="ECO:0007669"/>
    <property type="project" value="TreeGrafter"/>
</dbReference>
<evidence type="ECO:0000256" key="11">
    <source>
        <dbReference type="PIRSR" id="PIRSR603915-2"/>
    </source>
</evidence>
<feature type="domain" description="PLAT" evidence="18">
    <location>
        <begin position="1588"/>
        <end position="1705"/>
    </location>
</feature>
<evidence type="ECO:0000259" key="17">
    <source>
        <dbReference type="PROSITE" id="PS50041"/>
    </source>
</evidence>
<evidence type="ECO:0000256" key="6">
    <source>
        <dbReference type="ARBA" id="ARBA00022734"/>
    </source>
</evidence>
<dbReference type="InterPro" id="IPR002859">
    <property type="entry name" value="PKD/REJ-like"/>
</dbReference>
<dbReference type="Gene3D" id="3.10.100.10">
    <property type="entry name" value="Mannose-Binding Protein A, subunit A"/>
    <property type="match status" value="1"/>
</dbReference>
<evidence type="ECO:0000256" key="13">
    <source>
        <dbReference type="SAM" id="MobiDB-lite"/>
    </source>
</evidence>
<feature type="region of interest" description="Disordered" evidence="13">
    <location>
        <begin position="1"/>
        <end position="168"/>
    </location>
</feature>
<dbReference type="CDD" id="cd00037">
    <property type="entry name" value="CLECT"/>
    <property type="match status" value="1"/>
</dbReference>
<dbReference type="InterPro" id="IPR014010">
    <property type="entry name" value="REJ_dom"/>
</dbReference>
<dbReference type="InterPro" id="IPR001315">
    <property type="entry name" value="CARD"/>
</dbReference>
<feature type="region of interest" description="Disordered" evidence="13">
    <location>
        <begin position="3001"/>
        <end position="3054"/>
    </location>
</feature>
<dbReference type="CDD" id="cd00112">
    <property type="entry name" value="LDLa"/>
    <property type="match status" value="1"/>
</dbReference>
<dbReference type="Pfam" id="PF01477">
    <property type="entry name" value="PLAT"/>
    <property type="match status" value="1"/>
</dbReference>
<evidence type="ECO:0000259" key="20">
    <source>
        <dbReference type="PROSITE" id="PS51111"/>
    </source>
</evidence>
<feature type="domain" description="REJ" evidence="20">
    <location>
        <begin position="601"/>
        <end position="905"/>
    </location>
</feature>
<feature type="transmembrane region" description="Helical" evidence="14">
    <location>
        <begin position="2787"/>
        <end position="2809"/>
    </location>
</feature>
<dbReference type="SMART" id="SM00303">
    <property type="entry name" value="GPS"/>
    <property type="match status" value="1"/>
</dbReference>
<evidence type="ECO:0000256" key="9">
    <source>
        <dbReference type="ARBA" id="ARBA00023157"/>
    </source>
</evidence>
<dbReference type="InterPro" id="IPR046791">
    <property type="entry name" value="Polycystin_dom"/>
</dbReference>
<dbReference type="GeneID" id="109483019"/>
<dbReference type="GO" id="GO:0005886">
    <property type="term" value="C:plasma membrane"/>
    <property type="evidence" value="ECO:0007669"/>
    <property type="project" value="UniProtKB-SubCell"/>
</dbReference>
<feature type="domain" description="Death" evidence="15">
    <location>
        <begin position="2113"/>
        <end position="2168"/>
    </location>
</feature>
<dbReference type="Pfam" id="PF00619">
    <property type="entry name" value="CARD"/>
    <property type="match status" value="1"/>
</dbReference>
<feature type="region of interest" description="Disordered" evidence="13">
    <location>
        <begin position="1902"/>
        <end position="1922"/>
    </location>
</feature>
<dbReference type="Pfam" id="PF08016">
    <property type="entry name" value="PKD_channel"/>
    <property type="match status" value="1"/>
</dbReference>
<feature type="compositionally biased region" description="Low complexity" evidence="13">
    <location>
        <begin position="1"/>
        <end position="22"/>
    </location>
</feature>
<comment type="similarity">
    <text evidence="3">Belongs to the polycystin family.</text>
</comment>
<dbReference type="GO" id="GO:0030246">
    <property type="term" value="F:carbohydrate binding"/>
    <property type="evidence" value="ECO:0007669"/>
    <property type="project" value="UniProtKB-KW"/>
</dbReference>
<feature type="region of interest" description="Disordered" evidence="13">
    <location>
        <begin position="2193"/>
        <end position="2242"/>
    </location>
</feature>
<dbReference type="GO" id="GO:0005509">
    <property type="term" value="F:calcium ion binding"/>
    <property type="evidence" value="ECO:0007669"/>
    <property type="project" value="InterPro"/>
</dbReference>
<dbReference type="PROSITE" id="PS50209">
    <property type="entry name" value="CARD"/>
    <property type="match status" value="1"/>
</dbReference>
<feature type="transmembrane region" description="Helical" evidence="14">
    <location>
        <begin position="2428"/>
        <end position="2451"/>
    </location>
</feature>
<dbReference type="PANTHER" id="PTHR10877">
    <property type="entry name" value="POLYCYSTIN FAMILY MEMBER"/>
    <property type="match status" value="1"/>
</dbReference>
<feature type="compositionally biased region" description="Low complexity" evidence="13">
    <location>
        <begin position="64"/>
        <end position="86"/>
    </location>
</feature>
<protein>
    <submittedName>
        <fullName evidence="22">Uncharacterized protein LOC109483019</fullName>
    </submittedName>
</protein>
<feature type="transmembrane region" description="Helical" evidence="14">
    <location>
        <begin position="1751"/>
        <end position="1775"/>
    </location>
</feature>
<dbReference type="InterPro" id="IPR036055">
    <property type="entry name" value="LDL_receptor-like_sf"/>
</dbReference>
<dbReference type="PROSITE" id="PS50095">
    <property type="entry name" value="PLAT"/>
    <property type="match status" value="1"/>
</dbReference>
<feature type="transmembrane region" description="Helical" evidence="14">
    <location>
        <begin position="2876"/>
        <end position="2898"/>
    </location>
</feature>
<dbReference type="PANTHER" id="PTHR10877:SF194">
    <property type="entry name" value="LOCATION OF VULVA DEFECTIVE 1"/>
    <property type="match status" value="1"/>
</dbReference>
<gene>
    <name evidence="22" type="primary">LOC109483019</name>
</gene>
<dbReference type="PROSITE" id="PS50017">
    <property type="entry name" value="DEATH_DOMAIN"/>
    <property type="match status" value="1"/>
</dbReference>
<dbReference type="InterPro" id="IPR003915">
    <property type="entry name" value="PKD_2"/>
</dbReference>
<evidence type="ECO:0000256" key="12">
    <source>
        <dbReference type="PROSITE-ProRule" id="PRU00124"/>
    </source>
</evidence>
<feature type="compositionally biased region" description="Polar residues" evidence="13">
    <location>
        <begin position="26"/>
        <end position="60"/>
    </location>
</feature>
<keyword evidence="10" id="KW-0325">Glycoprotein</keyword>
<feature type="transmembrane region" description="Helical" evidence="14">
    <location>
        <begin position="1545"/>
        <end position="1564"/>
    </location>
</feature>
<keyword evidence="6" id="KW-0430">Lectin</keyword>
<dbReference type="Gene3D" id="2.60.60.20">
    <property type="entry name" value="PLAT/LH2 domain"/>
    <property type="match status" value="1"/>
</dbReference>
<dbReference type="InterPro" id="IPR001304">
    <property type="entry name" value="C-type_lectin-like"/>
</dbReference>
<reference evidence="22" key="1">
    <citation type="submission" date="2025-08" db="UniProtKB">
        <authorList>
            <consortium name="RefSeq"/>
        </authorList>
    </citation>
    <scope>IDENTIFICATION</scope>
    <source>
        <tissue evidence="22">Gonad</tissue>
    </source>
</reference>
<evidence type="ECO:0000313" key="21">
    <source>
        <dbReference type="Proteomes" id="UP000515135"/>
    </source>
</evidence>
<dbReference type="InterPro" id="IPR013122">
    <property type="entry name" value="PKD1_2_channel"/>
</dbReference>
<accession>A0A6P5A5H8</accession>
<dbReference type="GO" id="GO:0042981">
    <property type="term" value="P:regulation of apoptotic process"/>
    <property type="evidence" value="ECO:0007669"/>
    <property type="project" value="InterPro"/>
</dbReference>
<dbReference type="CDD" id="cd01671">
    <property type="entry name" value="CARD"/>
    <property type="match status" value="1"/>
</dbReference>
<feature type="domain" description="FZ" evidence="16">
    <location>
        <begin position="450"/>
        <end position="575"/>
    </location>
</feature>
<dbReference type="InterPro" id="IPR046338">
    <property type="entry name" value="GAIN_dom_sf"/>
</dbReference>
<sequence length="3066" mass="334397">MPSSTGSSASAMPSSTGSSASAIDMPSSTGSSASAIDMPSSTGSSASAIDMPSSTGSSASAMALSTGSSAMPSGSSAMPSSTGLSAMPSSTGSLASAMPSSTGSSSSAMPSSTGSTASAIDMPSSTGSSSSAMPSSTRSSTSAMPSSTRSSAILSSTGSPPSSTGSTASTISYFPDLYPDICEADNDTTGSHDNNTTGLHSYSCVLELIRQVGCRASVGSALVGDVMTGNSSLWSLADLRSYFSRVRARADAGDSMSAYACYQEGCDDGWFYSPESVSNTSSCYLPVTNLSSYRNASDFCRAHGANLTAINTVTEAEFLLSLLKKQNITANWYVGLRHDGVRNLNETLWENGDSLHDDVSTWLQDGVNVSSNQSWCLQLCGSCLRRESAWTGVSCEKVGGSVCEKPARSDVDEFSACARPLLRCPEDGRCLTRLNLCDGVSDCETLADESNCSICQQGDFGICRDFLDYNVTSFPNAFGHRNITEVFSNTSSEFFAKILNISSHEALPKFVCSTLFPECQAGGIRVLPCRDLCKEAKSSFKSFKSEMQVLGLSWPEVWDCSLFPKFRKSQNCFRGKHNPFNINFHFNHLTAPPPVGYDAGCSSPSLVLIGAAPSFQCTDINRADRLQLSSKLTLDNCSQNVEVRYNWTINYLLSSGEMEAVPLPSDVRLNLYDVFVPAGVLDYGILGIKLNATICGDSAEICDVFIGDTDALGCFMVVDSPLVARLAGGSSRSVPSGSDVTLDASGSHDPDANVTSEELTYDWGCELAPSGSDCGLPAGTLDLETSVLNVSAADLVQGQVYSFSVLVSFTGRLSSDRVTQKLTILQPEVPTVQISCKSNCDVRVNPSERLVLEAGCTNCAAGDRLTYAWSLSPGGPTETVQRLDWARTTTGSTTRSLGIKSGTFLVRFADPDTPLTYEFSYQTGGENVASFSTTGQDNFVILGRSPEAELEEQPLPAGLESRNYAVTVRVTARDSLGAETEAILSVIVRPISDADFSTTVSRLIGDQSRISESASTGDTQAVVSIASSVGTALNAQSGTGSGSKRDRERLREALLTRWISDATDTVRTLDTVEQLASTISVVTATKDELSTTSQLGGAASLSRLAVTLVERAGDGAGTDAVENAAKTIITGTLPVSVLYERPCSRILFLTEKNGACCFPLGLVNIMQASSLTSLEARDDGNDTSKSSVLTQTGAASTSVFSTLRSCTTVVFSKMTTGQEPVVINADGYNMALHKQECSGLGGLVVRTSTESDNWFKLPDTVTADLYGNSSNCGDVDTEMSGTNINPYEFAESSAGVSSHVLSLSLLDVLGERNVSGLSQPIDIMISRGASSVQSERAATAPVGSGRLSVHNVTSTFSGMSGNSSIFIHIEPLVTGFPIHLYLKNSVNVSYDEHDMNISLPVSAALRYSVELPDRTESSDDNTWLIQPDDLLRFNESEWYLGVAHEVPSGTGTITDSEGQNVQPSDFMLNYTITIFSSTCLYFADDENIWKGDGCQTGRLTTPSRTHCLCNHLTPFASGSSFFVAPNSIDIVASILAFSDIASNPAVVITMAVIVVLYILVVIWARRKDKKDLEKVGVTVLPGVTGYRYRYIVTLYTGFKRFAGTTAKVAIIVTGEDGQSEPHLLTDPERRVFETAGVDSFLITTAQSMGPLSSVHVWHDNSGDKPSWFLDQITVYDLQEEQKYVFVCNRWLAEDDDDGLTERHLPVASERDLKDFFYVFSNRMAKDFRDGHLWFSVAGRPVRSMFTRVQRVSCCLSLLLCTMVVNIAFFGVADAAAQNTEEKFDVAGFTFTWTELMISVQSALIVLPINLIIVQIFRNLKVRPGQDGRESPLRHSAGKRRPGGAVDTSKMDPVCEPNAATDEAQTAMSTYSSRFMVSEVDIGSVCGEEEMETLHEHADEQVLHPHTPEPTPVQTTTPPGQQSNVRMADDVVIRCKSLPSLKIRVRSAKARSYTQTENYADNIREAAQLMEEPASITDAQTNNIVSVSGKEPRFRQIIQQNKSLLKSEMIAEKTRLVDHLVARNTLTKLEKEAIQTLSQKETEDKVNNFLLTRIERQDEGAFSNFCAALTHGARQGYLSELLKAGDREDLPALLDYLYAAALHIAGRPTADIMWRVFPRHLGLSDDAIETCHRQNRFLQHKVLHCLLMWYINQGRRRTPLEVIHLLNSVHEKTKCSCKAAWIWKVNSKGEAVPESANVDDSLVDEASQAKPETSGIEEYENTTSRGKDTEDATSSISFGTLELDMPPRPYSAGEIRTSARLSMGDSGQPVTRLAMGGSGQPGLLISSASKIRPPATLDLSQLPSSDRVYQRETSLSSYREDTSDGFFEIQFSEPGSGMDAEAGNDVMQDSKTVEFRDFLKSADGDTTSSVITNTEKKKEPFLLPWWFLFVGWSLVLVVCLVSAFFTLLYGNSYGKNKAEAWLLTFFTSFLLDVVILQPVKVLVVAVVLAIIVKSVDTGDDDAVTAKLGQDEEFLHIASAEKLAAARQLRAKQRQMYSVMVEVIFYLLFVWVTVSIANGHRSESAFLQNTDIKETFLAPVTEDDGFLDIGNLDDFWGWLEDGLLPGLTEEWYNGATVDDSAYTAGLVHYLVGVTRLRQIRVRSDALCTISPSVVSILDDCNVEYSWDNEDTRPINNRGVNQTTSPWVYQTSAALNGYPFWGTFALYSGGGYVAELGTNSRESSAIIQNLKDNAWLDDNTRAVLVEFTMYNAYVNLFSVVTLALELPVSGGVFPRADIQTVRLYNYTSQYTLYILACEILYIFMLVFYLYREVKELRQKKCQYLSEFWNWVEVLVALLSLCAVGLFACRMVITDRVTAYRRSNPGRFVNYSEAAFWDAVYGYVIAVIVTLVIAKFVKLLRFNRRMSLIGDTIKHAAPKVLGFVVIYIVVIMAFAQALFLVLGNTSESFGTFLSCLETLWNIQLGEFEFSDFWDGHWLLGPTLWFCYVVTSNCILVFTFVAIMMDSFERVNANIGKQSNDHEIVDFMVKQFKDYIGWKKEKNKNKSNIISPGPGPQSSDDLTEEGKQPKLTKSRESWVDVKSQGKAEEEEETFVENEDEKNMKDPFYCIL</sequence>
<dbReference type="Proteomes" id="UP000515135">
    <property type="component" value="Unplaced"/>
</dbReference>
<comment type="caution">
    <text evidence="12">Lacks conserved residue(s) required for the propagation of feature annotation.</text>
</comment>
<dbReference type="PROSITE" id="PS51111">
    <property type="entry name" value="REJ"/>
    <property type="match status" value="1"/>
</dbReference>
<dbReference type="Gene3D" id="1.10.533.10">
    <property type="entry name" value="Death Domain, Fas"/>
    <property type="match status" value="1"/>
</dbReference>
<dbReference type="Pfam" id="PF01392">
    <property type="entry name" value="Fz"/>
    <property type="match status" value="1"/>
</dbReference>
<dbReference type="OrthoDB" id="2121937at2759"/>
<dbReference type="InterPro" id="IPR051223">
    <property type="entry name" value="Polycystin"/>
</dbReference>
<dbReference type="SUPFAM" id="SSF63501">
    <property type="entry name" value="Frizzled cysteine-rich domain"/>
    <property type="match status" value="1"/>
</dbReference>
<dbReference type="InterPro" id="IPR001024">
    <property type="entry name" value="PLAT/LH2_dom"/>
</dbReference>
<dbReference type="InterPro" id="IPR000488">
    <property type="entry name" value="Death_dom"/>
</dbReference>
<feature type="transmembrane region" description="Helical" evidence="14">
    <location>
        <begin position="2938"/>
        <end position="2960"/>
    </location>
</feature>
<dbReference type="InterPro" id="IPR002172">
    <property type="entry name" value="LDrepeatLR_classA_rpt"/>
</dbReference>
<dbReference type="PROSITE" id="PS50038">
    <property type="entry name" value="FZ"/>
    <property type="match status" value="1"/>
</dbReference>
<feature type="compositionally biased region" description="Basic and acidic residues" evidence="13">
    <location>
        <begin position="3019"/>
        <end position="3042"/>
    </location>
</feature>
<dbReference type="GO" id="GO:0050982">
    <property type="term" value="P:detection of mechanical stimulus"/>
    <property type="evidence" value="ECO:0007669"/>
    <property type="project" value="TreeGrafter"/>
</dbReference>
<dbReference type="Pfam" id="PF01825">
    <property type="entry name" value="GPS"/>
    <property type="match status" value="1"/>
</dbReference>
<keyword evidence="5" id="KW-0732">Signal</keyword>
<evidence type="ECO:0000259" key="19">
    <source>
        <dbReference type="PROSITE" id="PS50209"/>
    </source>
</evidence>
<feature type="transmembrane region" description="Helical" evidence="14">
    <location>
        <begin position="2384"/>
        <end position="2408"/>
    </location>
</feature>
<dbReference type="SMART" id="SM00192">
    <property type="entry name" value="LDLa"/>
    <property type="match status" value="1"/>
</dbReference>
<evidence type="ECO:0000256" key="1">
    <source>
        <dbReference type="ARBA" id="ARBA00004141"/>
    </source>
</evidence>
<dbReference type="Gene3D" id="2.60.220.50">
    <property type="match status" value="1"/>
</dbReference>
<feature type="compositionally biased region" description="Low complexity" evidence="13">
    <location>
        <begin position="95"/>
        <end position="168"/>
    </location>
</feature>
<feature type="transmembrane region" description="Helical" evidence="14">
    <location>
        <begin position="2836"/>
        <end position="2856"/>
    </location>
</feature>
<dbReference type="Gene3D" id="1.10.2000.10">
    <property type="entry name" value="Frizzled cysteine-rich domain"/>
    <property type="match status" value="1"/>
</dbReference>
<dbReference type="Gene3D" id="4.10.400.10">
    <property type="entry name" value="Low-density Lipoprotein Receptor"/>
    <property type="match status" value="1"/>
</dbReference>
<keyword evidence="8 14" id="KW-0472">Membrane</keyword>
<evidence type="ECO:0000256" key="5">
    <source>
        <dbReference type="ARBA" id="ARBA00022729"/>
    </source>
</evidence>
<keyword evidence="21" id="KW-1185">Reference proteome</keyword>
<keyword evidence="7 14" id="KW-1133">Transmembrane helix</keyword>
<feature type="disulfide bond" evidence="12">
    <location>
        <begin position="437"/>
        <end position="452"/>
    </location>
</feature>
<dbReference type="CDD" id="cd01752">
    <property type="entry name" value="PLAT_polycystin"/>
    <property type="match status" value="1"/>
</dbReference>
<dbReference type="KEGG" id="bbel:109483019"/>
<feature type="disulfide bond" evidence="11">
    <location>
        <begin position="2605"/>
        <end position="2618"/>
    </location>
</feature>
<dbReference type="InterPro" id="IPR016186">
    <property type="entry name" value="C-type_lectin-like/link_sf"/>
</dbReference>
<organism evidence="21 22">
    <name type="scientific">Branchiostoma belcheri</name>
    <name type="common">Amphioxus</name>
    <dbReference type="NCBI Taxonomy" id="7741"/>
    <lineage>
        <taxon>Eukaryota</taxon>
        <taxon>Metazoa</taxon>
        <taxon>Chordata</taxon>
        <taxon>Cephalochordata</taxon>
        <taxon>Leptocardii</taxon>
        <taxon>Amphioxiformes</taxon>
        <taxon>Branchiostomatidae</taxon>
        <taxon>Branchiostoma</taxon>
    </lineage>
</organism>
<dbReference type="PROSITE" id="PS50041">
    <property type="entry name" value="C_TYPE_LECTIN_2"/>
    <property type="match status" value="1"/>
</dbReference>
<feature type="compositionally biased region" description="Acidic residues" evidence="13">
    <location>
        <begin position="3043"/>
        <end position="3054"/>
    </location>
</feature>
<dbReference type="SUPFAM" id="SSF49723">
    <property type="entry name" value="Lipase/lipooxygenase domain (PLAT/LH2 domain)"/>
    <property type="match status" value="1"/>
</dbReference>
<dbReference type="SUPFAM" id="SSF56436">
    <property type="entry name" value="C-type lectin-like"/>
    <property type="match status" value="1"/>
</dbReference>
<dbReference type="GO" id="GO:0007165">
    <property type="term" value="P:signal transduction"/>
    <property type="evidence" value="ECO:0007669"/>
    <property type="project" value="InterPro"/>
</dbReference>
<evidence type="ECO:0000256" key="14">
    <source>
        <dbReference type="SAM" id="Phobius"/>
    </source>
</evidence>
<dbReference type="SMART" id="SM00063">
    <property type="entry name" value="FRI"/>
    <property type="match status" value="1"/>
</dbReference>
<evidence type="ECO:0000256" key="7">
    <source>
        <dbReference type="ARBA" id="ARBA00022989"/>
    </source>
</evidence>
<feature type="transmembrane region" description="Helical" evidence="14">
    <location>
        <begin position="1795"/>
        <end position="1816"/>
    </location>
</feature>
<feature type="transmembrane region" description="Helical" evidence="14">
    <location>
        <begin position="2747"/>
        <end position="2767"/>
    </location>
</feature>
<dbReference type="Pfam" id="PF00059">
    <property type="entry name" value="Lectin_C"/>
    <property type="match status" value="1"/>
</dbReference>
<evidence type="ECO:0000259" key="16">
    <source>
        <dbReference type="PROSITE" id="PS50038"/>
    </source>
</evidence>
<dbReference type="PROSITE" id="PS50068">
    <property type="entry name" value="LDLRA_2"/>
    <property type="match status" value="1"/>
</dbReference>
<evidence type="ECO:0000259" key="15">
    <source>
        <dbReference type="PROSITE" id="PS50017"/>
    </source>
</evidence>
<keyword evidence="4 14" id="KW-0812">Transmembrane</keyword>
<dbReference type="SMART" id="SM00308">
    <property type="entry name" value="LH2"/>
    <property type="match status" value="1"/>
</dbReference>
<dbReference type="InterPro" id="IPR042060">
    <property type="entry name" value="PLAT_polycystin1"/>
</dbReference>
<dbReference type="Pfam" id="PF02010">
    <property type="entry name" value="REJ"/>
    <property type="match status" value="2"/>
</dbReference>
<evidence type="ECO:0000256" key="3">
    <source>
        <dbReference type="ARBA" id="ARBA00007200"/>
    </source>
</evidence>
<dbReference type="SUPFAM" id="SSF81324">
    <property type="entry name" value="Voltage-gated potassium channels"/>
    <property type="match status" value="1"/>
</dbReference>
<evidence type="ECO:0000256" key="4">
    <source>
        <dbReference type="ARBA" id="ARBA00022692"/>
    </source>
</evidence>
<dbReference type="InterPro" id="IPR036392">
    <property type="entry name" value="PLAT/LH2_dom_sf"/>
</dbReference>
<feature type="domain" description="C-type lectin" evidence="17">
    <location>
        <begin position="279"/>
        <end position="404"/>
    </location>
</feature>
<feature type="transmembrane region" description="Helical" evidence="14">
    <location>
        <begin position="2495"/>
        <end position="2515"/>
    </location>
</feature>
<comment type="subcellular location">
    <subcellularLocation>
        <location evidence="2">Cell membrane</location>
        <topology evidence="2">Single-pass membrane protein</topology>
    </subcellularLocation>
    <subcellularLocation>
        <location evidence="1">Membrane</location>
        <topology evidence="1">Multi-pass membrane protein</topology>
    </subcellularLocation>
</comment>
<dbReference type="RefSeq" id="XP_019641534.1">
    <property type="nucleotide sequence ID" value="XM_019785975.1"/>
</dbReference>
<feature type="domain" description="CARD" evidence="19">
    <location>
        <begin position="1989"/>
        <end position="2068"/>
    </location>
</feature>
<dbReference type="InterPro" id="IPR013783">
    <property type="entry name" value="Ig-like_fold"/>
</dbReference>
<dbReference type="Gene3D" id="2.60.40.10">
    <property type="entry name" value="Immunoglobulins"/>
    <property type="match status" value="1"/>
</dbReference>
<feature type="compositionally biased region" description="Polar residues" evidence="13">
    <location>
        <begin position="730"/>
        <end position="739"/>
    </location>
</feature>
<name>A0A6P5A5H8_BRABE</name>
<evidence type="ECO:0000256" key="2">
    <source>
        <dbReference type="ARBA" id="ARBA00004162"/>
    </source>
</evidence>
<feature type="region of interest" description="Disordered" evidence="13">
    <location>
        <begin position="1824"/>
        <end position="1852"/>
    </location>
</feature>
<dbReference type="SMART" id="SM00034">
    <property type="entry name" value="CLECT"/>
    <property type="match status" value="1"/>
</dbReference>
<dbReference type="FunFam" id="1.10.287.70:FF:000086">
    <property type="entry name" value="Polycystic kidney disease 2"/>
    <property type="match status" value="1"/>
</dbReference>
<dbReference type="PRINTS" id="PR01433">
    <property type="entry name" value="POLYCYSTIN2"/>
</dbReference>
<dbReference type="CDD" id="cd07066">
    <property type="entry name" value="CRD_FZ"/>
    <property type="match status" value="1"/>
</dbReference>
<dbReference type="InterPro" id="IPR000203">
    <property type="entry name" value="GPS"/>
</dbReference>
<dbReference type="InterPro" id="IPR016187">
    <property type="entry name" value="CTDL_fold"/>
</dbReference>
<dbReference type="InterPro" id="IPR036790">
    <property type="entry name" value="Frizzled_dom_sf"/>
</dbReference>
<dbReference type="InterPro" id="IPR011029">
    <property type="entry name" value="DEATH-like_dom_sf"/>
</dbReference>